<name>A0ABV1ZXF6_9ACTN</name>
<gene>
    <name evidence="2" type="ORF">ABUK86_18495</name>
</gene>
<reference evidence="2 3" key="1">
    <citation type="submission" date="2024-06" db="EMBL/GenBank/DDBJ databases">
        <authorList>
            <person name="Bataeva Y.V."/>
            <person name="Grigorian L.N."/>
            <person name="Solomentsev V.I."/>
        </authorList>
    </citation>
    <scope>NUCLEOTIDE SEQUENCE [LARGE SCALE GENOMIC DNA]</scope>
    <source>
        <strain evidence="3">SCPM-O-B-12605 (RCAM04882)</strain>
    </source>
</reference>
<keyword evidence="1" id="KW-0732">Signal</keyword>
<keyword evidence="3" id="KW-1185">Reference proteome</keyword>
<feature type="signal peptide" evidence="1">
    <location>
        <begin position="1"/>
        <end position="30"/>
    </location>
</feature>
<evidence type="ECO:0000313" key="3">
    <source>
        <dbReference type="Proteomes" id="UP001432401"/>
    </source>
</evidence>
<accession>A0ABV1ZXF6</accession>
<feature type="chain" id="PRO_5046671283" evidence="1">
    <location>
        <begin position="31"/>
        <end position="131"/>
    </location>
</feature>
<evidence type="ECO:0000313" key="2">
    <source>
        <dbReference type="EMBL" id="MES0835772.1"/>
    </source>
</evidence>
<dbReference type="Proteomes" id="UP001432401">
    <property type="component" value="Unassembled WGS sequence"/>
</dbReference>
<comment type="caution">
    <text evidence="2">The sequence shown here is derived from an EMBL/GenBank/DDBJ whole genome shotgun (WGS) entry which is preliminary data.</text>
</comment>
<dbReference type="RefSeq" id="WP_352984694.1">
    <property type="nucleotide sequence ID" value="NZ_JBEQNA010000023.1"/>
</dbReference>
<dbReference type="EMBL" id="JBEQNB010000009">
    <property type="protein sequence ID" value="MES0835772.1"/>
    <property type="molecule type" value="Genomic_DNA"/>
</dbReference>
<proteinExistence type="predicted"/>
<organism evidence="2 3">
    <name type="scientific">Nocardiopsis tropica</name>
    <dbReference type="NCBI Taxonomy" id="109330"/>
    <lineage>
        <taxon>Bacteria</taxon>
        <taxon>Bacillati</taxon>
        <taxon>Actinomycetota</taxon>
        <taxon>Actinomycetes</taxon>
        <taxon>Streptosporangiales</taxon>
        <taxon>Nocardiopsidaceae</taxon>
        <taxon>Nocardiopsis</taxon>
    </lineage>
</organism>
<evidence type="ECO:0000256" key="1">
    <source>
        <dbReference type="SAM" id="SignalP"/>
    </source>
</evidence>
<protein>
    <submittedName>
        <fullName evidence="2">Spore-associated protein A</fullName>
    </submittedName>
</protein>
<sequence length="131" mass="13524">MRLLRKSLTTAVATLTLLAGAASTATPASAAAYNGACGTGYQVVNSLRIPGNQGTVHLTYNNSNGYNCAVTIPENPGAAAVDVWLNRAGEPTPGLPDPYPGPVYVDGRGSCLEWGGSVNGRRVDWRDTSCG</sequence>